<dbReference type="Gene3D" id="3.40.50.300">
    <property type="entry name" value="P-loop containing nucleotide triphosphate hydrolases"/>
    <property type="match status" value="1"/>
</dbReference>
<name>A0A809RJ69_9PROT</name>
<dbReference type="GO" id="GO:0006261">
    <property type="term" value="P:DNA-templated DNA replication"/>
    <property type="evidence" value="ECO:0007669"/>
    <property type="project" value="TreeGrafter"/>
</dbReference>
<evidence type="ECO:0000313" key="12">
    <source>
        <dbReference type="Proteomes" id="UP000463939"/>
    </source>
</evidence>
<evidence type="ECO:0000256" key="2">
    <source>
        <dbReference type="ARBA" id="ARBA00017703"/>
    </source>
</evidence>
<dbReference type="NCBIfam" id="TIGR01128">
    <property type="entry name" value="holA"/>
    <property type="match status" value="1"/>
</dbReference>
<dbReference type="InterPro" id="IPR010372">
    <property type="entry name" value="DNA_pol3_delta_N"/>
</dbReference>
<dbReference type="GO" id="GO:0003887">
    <property type="term" value="F:DNA-directed DNA polymerase activity"/>
    <property type="evidence" value="ECO:0007669"/>
    <property type="project" value="UniProtKB-KW"/>
</dbReference>
<dbReference type="InterPro" id="IPR027417">
    <property type="entry name" value="P-loop_NTPase"/>
</dbReference>
<dbReference type="Proteomes" id="UP000463939">
    <property type="component" value="Chromosome"/>
</dbReference>
<keyword evidence="4" id="KW-0548">Nucleotidyltransferase</keyword>
<dbReference type="SUPFAM" id="SSF52540">
    <property type="entry name" value="P-loop containing nucleoside triphosphate hydrolases"/>
    <property type="match status" value="1"/>
</dbReference>
<protein>
    <recommendedName>
        <fullName evidence="2">DNA polymerase III subunit delta</fullName>
        <ecNumber evidence="1">2.7.7.7</ecNumber>
    </recommendedName>
</protein>
<dbReference type="CDD" id="cd18138">
    <property type="entry name" value="HLD_clamp_pol_III_delta"/>
    <property type="match status" value="1"/>
</dbReference>
<sequence length="340" mass="38494">MRIKPEQLAAHLAKELRPLYCIYGDEPLLILEAADQIRHAARQQGYSERETHQVEGRYNWQNLLSSGENLSLFGDRRFIDIRIPSGKPGVEGSKALISYSDALPNDSVSLITLPKLDRQTTNSKWFNALDQAGVVITVYPITLDQLPRWIGERLARQQQQADHDTLQFLTQKVEGNLLAAQQEINKLGLLFPPGRLDFASVRDAVLDVARYDVFKLADAMLNRDVARIIRMLEGLQQEGEAPTLILWTITRELRILTRLKQAQENGIQPARIMREVGVWESRQGLVERALSNVKSDTLTRAMHQAASIDRMIKGWEQGDPWAALRQLALTVAMPKTEMLS</sequence>
<gene>
    <name evidence="11" type="primary">holA</name>
    <name evidence="11" type="ORF">SFSGTM_22530</name>
</gene>
<dbReference type="EC" id="2.7.7.7" evidence="1"/>
<dbReference type="EMBL" id="AP021881">
    <property type="protein sequence ID" value="BBP01545.1"/>
    <property type="molecule type" value="Genomic_DNA"/>
</dbReference>
<evidence type="ECO:0000259" key="10">
    <source>
        <dbReference type="Pfam" id="PF21694"/>
    </source>
</evidence>
<dbReference type="InterPro" id="IPR005790">
    <property type="entry name" value="DNA_polIII_delta"/>
</dbReference>
<evidence type="ECO:0000256" key="7">
    <source>
        <dbReference type="ARBA" id="ARBA00034754"/>
    </source>
</evidence>
<evidence type="ECO:0000259" key="9">
    <source>
        <dbReference type="Pfam" id="PF06144"/>
    </source>
</evidence>
<accession>A0A809RJ69</accession>
<evidence type="ECO:0000256" key="6">
    <source>
        <dbReference type="ARBA" id="ARBA00022932"/>
    </source>
</evidence>
<evidence type="ECO:0000256" key="4">
    <source>
        <dbReference type="ARBA" id="ARBA00022695"/>
    </source>
</evidence>
<organism evidence="11 12">
    <name type="scientific">Sulfuriferula nivalis</name>
    <dbReference type="NCBI Taxonomy" id="2675298"/>
    <lineage>
        <taxon>Bacteria</taxon>
        <taxon>Pseudomonadati</taxon>
        <taxon>Pseudomonadota</taxon>
        <taxon>Betaproteobacteria</taxon>
        <taxon>Nitrosomonadales</taxon>
        <taxon>Sulfuricellaceae</taxon>
        <taxon>Sulfuriferula</taxon>
    </lineage>
</organism>
<keyword evidence="3" id="KW-0808">Transferase</keyword>
<keyword evidence="5" id="KW-0235">DNA replication</keyword>
<dbReference type="PANTHER" id="PTHR34388:SF1">
    <property type="entry name" value="DNA POLYMERASE III SUBUNIT DELTA"/>
    <property type="match status" value="1"/>
</dbReference>
<dbReference type="SUPFAM" id="SSF48019">
    <property type="entry name" value="post-AAA+ oligomerization domain-like"/>
    <property type="match status" value="1"/>
</dbReference>
<dbReference type="Pfam" id="PF06144">
    <property type="entry name" value="DNA_pol3_delta"/>
    <property type="match status" value="1"/>
</dbReference>
<comment type="catalytic activity">
    <reaction evidence="8">
        <text>DNA(n) + a 2'-deoxyribonucleoside 5'-triphosphate = DNA(n+1) + diphosphate</text>
        <dbReference type="Rhea" id="RHEA:22508"/>
        <dbReference type="Rhea" id="RHEA-COMP:17339"/>
        <dbReference type="Rhea" id="RHEA-COMP:17340"/>
        <dbReference type="ChEBI" id="CHEBI:33019"/>
        <dbReference type="ChEBI" id="CHEBI:61560"/>
        <dbReference type="ChEBI" id="CHEBI:173112"/>
        <dbReference type="EC" id="2.7.7.7"/>
    </reaction>
</comment>
<dbReference type="InterPro" id="IPR008921">
    <property type="entry name" value="DNA_pol3_clamp-load_cplx_C"/>
</dbReference>
<dbReference type="AlphaFoldDB" id="A0A809RJ69"/>
<dbReference type="Pfam" id="PF21694">
    <property type="entry name" value="DNA_pol3_delta_C"/>
    <property type="match status" value="1"/>
</dbReference>
<dbReference type="InterPro" id="IPR048466">
    <property type="entry name" value="DNA_pol3_delta-like_C"/>
</dbReference>
<feature type="domain" description="DNA polymerase III delta N-terminal" evidence="9">
    <location>
        <begin position="20"/>
        <end position="137"/>
    </location>
</feature>
<dbReference type="PANTHER" id="PTHR34388">
    <property type="entry name" value="DNA POLYMERASE III SUBUNIT DELTA"/>
    <property type="match status" value="1"/>
</dbReference>
<dbReference type="KEGG" id="sniv:SFSGTM_22530"/>
<feature type="domain" description="DNA polymerase III delta subunit-like C-terminal" evidence="10">
    <location>
        <begin position="212"/>
        <end position="314"/>
    </location>
</feature>
<proteinExistence type="inferred from homology"/>
<dbReference type="Gene3D" id="1.10.8.60">
    <property type="match status" value="1"/>
</dbReference>
<evidence type="ECO:0000313" key="11">
    <source>
        <dbReference type="EMBL" id="BBP01545.1"/>
    </source>
</evidence>
<dbReference type="RefSeq" id="WP_162085313.1">
    <property type="nucleotide sequence ID" value="NZ_AP021881.1"/>
</dbReference>
<evidence type="ECO:0000256" key="1">
    <source>
        <dbReference type="ARBA" id="ARBA00012417"/>
    </source>
</evidence>
<dbReference type="GO" id="GO:0009360">
    <property type="term" value="C:DNA polymerase III complex"/>
    <property type="evidence" value="ECO:0007669"/>
    <property type="project" value="InterPro"/>
</dbReference>
<evidence type="ECO:0000256" key="8">
    <source>
        <dbReference type="ARBA" id="ARBA00049244"/>
    </source>
</evidence>
<evidence type="ECO:0000256" key="3">
    <source>
        <dbReference type="ARBA" id="ARBA00022679"/>
    </source>
</evidence>
<keyword evidence="6" id="KW-0239">DNA-directed DNA polymerase</keyword>
<reference evidence="12" key="1">
    <citation type="submission" date="2019-11" db="EMBL/GenBank/DDBJ databases">
        <title>Isolation and characterization of a novel species in the genus Sulfuriferula.</title>
        <authorList>
            <person name="Mochizuki J."/>
            <person name="Kojima H."/>
            <person name="Fukui M."/>
        </authorList>
    </citation>
    <scope>NUCLEOTIDE SEQUENCE [LARGE SCALE GENOMIC DNA]</scope>
    <source>
        <strain evidence="12">SGTM</strain>
    </source>
</reference>
<evidence type="ECO:0000256" key="5">
    <source>
        <dbReference type="ARBA" id="ARBA00022705"/>
    </source>
</evidence>
<dbReference type="GO" id="GO:0003677">
    <property type="term" value="F:DNA binding"/>
    <property type="evidence" value="ECO:0007669"/>
    <property type="project" value="InterPro"/>
</dbReference>
<dbReference type="Gene3D" id="1.20.272.10">
    <property type="match status" value="1"/>
</dbReference>
<keyword evidence="12" id="KW-1185">Reference proteome</keyword>
<comment type="similarity">
    <text evidence="7">Belongs to the DNA polymerase HolA subunit family.</text>
</comment>